<evidence type="ECO:0000313" key="4">
    <source>
        <dbReference type="Proteomes" id="UP000585665"/>
    </source>
</evidence>
<reference evidence="3 4" key="1">
    <citation type="submission" date="2020-06" db="EMBL/GenBank/DDBJ databases">
        <title>Description of novel acetic acid bacteria.</title>
        <authorList>
            <person name="Sombolestani A."/>
        </authorList>
    </citation>
    <scope>NUCLEOTIDE SEQUENCE [LARGE SCALE GENOMIC DNA]</scope>
    <source>
        <strain evidence="3 4">LMG 27010</strain>
    </source>
</reference>
<organism evidence="3 4">
    <name type="scientific">Ameyamaea chiangmaiensis</name>
    <dbReference type="NCBI Taxonomy" id="442969"/>
    <lineage>
        <taxon>Bacteria</taxon>
        <taxon>Pseudomonadati</taxon>
        <taxon>Pseudomonadota</taxon>
        <taxon>Alphaproteobacteria</taxon>
        <taxon>Acetobacterales</taxon>
        <taxon>Acetobacteraceae</taxon>
        <taxon>Ameyamaea</taxon>
    </lineage>
</organism>
<dbReference type="SUPFAM" id="SSF53335">
    <property type="entry name" value="S-adenosyl-L-methionine-dependent methyltransferases"/>
    <property type="match status" value="1"/>
</dbReference>
<dbReference type="Pfam" id="PF02636">
    <property type="entry name" value="Methyltransf_28"/>
    <property type="match status" value="1"/>
</dbReference>
<name>A0A850PKH6_9PROT</name>
<dbReference type="EMBL" id="JABXXR010000192">
    <property type="protein sequence ID" value="NVN41821.1"/>
    <property type="molecule type" value="Genomic_DNA"/>
</dbReference>
<dbReference type="Gene3D" id="3.40.50.12710">
    <property type="match status" value="1"/>
</dbReference>
<sequence length="304" mass="32607">MSGHPVRLDQFMARANAAYYTQRDPFADFITAPEISQVFGELLGAWAATVWQMMGSPSRVMLVEAGPGRGTLMADMLRLIGRVLPALHAAADVMLVETSPTLRTVQRDALAGRTARPVRWCDTLADVPEYGPFILVANEFLDALPIRQFVRRAPAWRERAVDGLTFAEIDVPAAPDAEPLARAVPEGEVVELCEPALALARDLGARLARGTGAALFIDYGYDAPRWGESLQALYQGKPAWPLDHPGHADLTAHVDFRAFRLAAMAAGALTQGAVMQGAFLGALGLGARVARLSAGLSPEDAGRL</sequence>
<dbReference type="InterPro" id="IPR003788">
    <property type="entry name" value="NDUFAF7"/>
</dbReference>
<keyword evidence="1 3" id="KW-0489">Methyltransferase</keyword>
<gene>
    <name evidence="3" type="ORF">HUK82_14815</name>
</gene>
<dbReference type="InterPro" id="IPR038375">
    <property type="entry name" value="NDUFAF7_sf"/>
</dbReference>
<proteinExistence type="predicted"/>
<dbReference type="Proteomes" id="UP000585665">
    <property type="component" value="Unassembled WGS sequence"/>
</dbReference>
<dbReference type="PANTHER" id="PTHR12049">
    <property type="entry name" value="PROTEIN ARGININE METHYLTRANSFERASE NDUFAF7, MITOCHONDRIAL"/>
    <property type="match status" value="1"/>
</dbReference>
<dbReference type="GO" id="GO:0035243">
    <property type="term" value="F:protein-arginine omega-N symmetric methyltransferase activity"/>
    <property type="evidence" value="ECO:0007669"/>
    <property type="project" value="TreeGrafter"/>
</dbReference>
<evidence type="ECO:0000256" key="2">
    <source>
        <dbReference type="ARBA" id="ARBA00022679"/>
    </source>
</evidence>
<feature type="non-terminal residue" evidence="3">
    <location>
        <position position="304"/>
    </location>
</feature>
<protein>
    <submittedName>
        <fullName evidence="3">SAM-dependent methyltransferase</fullName>
    </submittedName>
</protein>
<dbReference type="AlphaFoldDB" id="A0A850PKH6"/>
<dbReference type="InterPro" id="IPR029063">
    <property type="entry name" value="SAM-dependent_MTases_sf"/>
</dbReference>
<keyword evidence="4" id="KW-1185">Reference proteome</keyword>
<keyword evidence="2 3" id="KW-0808">Transferase</keyword>
<dbReference type="PANTHER" id="PTHR12049:SF7">
    <property type="entry name" value="PROTEIN ARGININE METHYLTRANSFERASE NDUFAF7, MITOCHONDRIAL"/>
    <property type="match status" value="1"/>
</dbReference>
<dbReference type="RefSeq" id="WP_176614687.1">
    <property type="nucleotide sequence ID" value="NZ_JABXXR010000192.1"/>
</dbReference>
<comment type="caution">
    <text evidence="3">The sequence shown here is derived from an EMBL/GenBank/DDBJ whole genome shotgun (WGS) entry which is preliminary data.</text>
</comment>
<dbReference type="GO" id="GO:0032259">
    <property type="term" value="P:methylation"/>
    <property type="evidence" value="ECO:0007669"/>
    <property type="project" value="UniProtKB-KW"/>
</dbReference>
<evidence type="ECO:0000256" key="1">
    <source>
        <dbReference type="ARBA" id="ARBA00022603"/>
    </source>
</evidence>
<evidence type="ECO:0000313" key="3">
    <source>
        <dbReference type="EMBL" id="NVN41821.1"/>
    </source>
</evidence>
<accession>A0A850PKH6</accession>